<dbReference type="Proteomes" id="UP000740557">
    <property type="component" value="Unassembled WGS sequence"/>
</dbReference>
<accession>A0A955EBM0</accession>
<reference evidence="2" key="1">
    <citation type="submission" date="2020-04" db="EMBL/GenBank/DDBJ databases">
        <authorList>
            <person name="Zhang T."/>
        </authorList>
    </citation>
    <scope>NUCLEOTIDE SEQUENCE</scope>
    <source>
        <strain evidence="2">HKST-UBA79</strain>
    </source>
</reference>
<reference evidence="2" key="2">
    <citation type="journal article" date="2021" name="Microbiome">
        <title>Successional dynamics and alternative stable states in a saline activated sludge microbial community over 9 years.</title>
        <authorList>
            <person name="Wang Y."/>
            <person name="Ye J."/>
            <person name="Ju F."/>
            <person name="Liu L."/>
            <person name="Boyd J.A."/>
            <person name="Deng Y."/>
            <person name="Parks D.H."/>
            <person name="Jiang X."/>
            <person name="Yin X."/>
            <person name="Woodcroft B.J."/>
            <person name="Tyson G.W."/>
            <person name="Hugenholtz P."/>
            <person name="Polz M.F."/>
            <person name="Zhang T."/>
        </authorList>
    </citation>
    <scope>NUCLEOTIDE SEQUENCE</scope>
    <source>
        <strain evidence="2">HKST-UBA79</strain>
    </source>
</reference>
<feature type="transmembrane region" description="Helical" evidence="1">
    <location>
        <begin position="60"/>
        <end position="78"/>
    </location>
</feature>
<proteinExistence type="predicted"/>
<keyword evidence="1" id="KW-0472">Membrane</keyword>
<comment type="caution">
    <text evidence="2">The sequence shown here is derived from an EMBL/GenBank/DDBJ whole genome shotgun (WGS) entry which is preliminary data.</text>
</comment>
<evidence type="ECO:0000313" key="2">
    <source>
        <dbReference type="EMBL" id="MCA9308395.1"/>
    </source>
</evidence>
<sequence>MYLNLDFYTLIRILAILGSILDIIGKVTIGYTAIAVHNRVWQEHKIDEAVFKEMKHERQVAFIAVVLMVVGFLMQLPGKLHL</sequence>
<keyword evidence="1" id="KW-1133">Transmembrane helix</keyword>
<organism evidence="2 3">
    <name type="scientific">candidate division WWE3 bacterium</name>
    <dbReference type="NCBI Taxonomy" id="2053526"/>
    <lineage>
        <taxon>Bacteria</taxon>
        <taxon>Katanobacteria</taxon>
    </lineage>
</organism>
<evidence type="ECO:0000313" key="3">
    <source>
        <dbReference type="Proteomes" id="UP000740557"/>
    </source>
</evidence>
<gene>
    <name evidence="2" type="ORF">KC980_02700</name>
</gene>
<dbReference type="AlphaFoldDB" id="A0A955EBM0"/>
<name>A0A955EBM0_UNCKA</name>
<evidence type="ECO:0000256" key="1">
    <source>
        <dbReference type="SAM" id="Phobius"/>
    </source>
</evidence>
<feature type="transmembrane region" description="Helical" evidence="1">
    <location>
        <begin position="12"/>
        <end position="36"/>
    </location>
</feature>
<keyword evidence="1" id="KW-0812">Transmembrane</keyword>
<dbReference type="EMBL" id="JAGQNX010000077">
    <property type="protein sequence ID" value="MCA9308395.1"/>
    <property type="molecule type" value="Genomic_DNA"/>
</dbReference>
<protein>
    <submittedName>
        <fullName evidence="2">Uncharacterized protein</fullName>
    </submittedName>
</protein>